<keyword evidence="1" id="KW-1133">Transmembrane helix</keyword>
<dbReference type="Proteomes" id="UP000627166">
    <property type="component" value="Unassembled WGS sequence"/>
</dbReference>
<evidence type="ECO:0008006" key="4">
    <source>
        <dbReference type="Google" id="ProtNLM"/>
    </source>
</evidence>
<feature type="transmembrane region" description="Helical" evidence="1">
    <location>
        <begin position="96"/>
        <end position="115"/>
    </location>
</feature>
<organism evidence="2 3">
    <name type="scientific">Clostridium faecium</name>
    <dbReference type="NCBI Taxonomy" id="2762223"/>
    <lineage>
        <taxon>Bacteria</taxon>
        <taxon>Bacillati</taxon>
        <taxon>Bacillota</taxon>
        <taxon>Clostridia</taxon>
        <taxon>Eubacteriales</taxon>
        <taxon>Clostridiaceae</taxon>
        <taxon>Clostridium</taxon>
    </lineage>
</organism>
<feature type="transmembrane region" description="Helical" evidence="1">
    <location>
        <begin position="6"/>
        <end position="27"/>
    </location>
</feature>
<accession>A0ABR8YPM8</accession>
<name>A0ABR8YPM8_9CLOT</name>
<dbReference type="EMBL" id="JACSQB010000034">
    <property type="protein sequence ID" value="MBD8046192.1"/>
    <property type="molecule type" value="Genomic_DNA"/>
</dbReference>
<evidence type="ECO:0000313" key="2">
    <source>
        <dbReference type="EMBL" id="MBD8046192.1"/>
    </source>
</evidence>
<proteinExistence type="predicted"/>
<reference evidence="2 3" key="1">
    <citation type="submission" date="2020-08" db="EMBL/GenBank/DDBJ databases">
        <title>A Genomic Blueprint of the Chicken Gut Microbiome.</title>
        <authorList>
            <person name="Gilroy R."/>
            <person name="Ravi A."/>
            <person name="Getino M."/>
            <person name="Pursley I."/>
            <person name="Horton D.L."/>
            <person name="Alikhan N.-F."/>
            <person name="Baker D."/>
            <person name="Gharbi K."/>
            <person name="Hall N."/>
            <person name="Watson M."/>
            <person name="Adriaenssens E.M."/>
            <person name="Foster-Nyarko E."/>
            <person name="Jarju S."/>
            <person name="Secka A."/>
            <person name="Antonio M."/>
            <person name="Oren A."/>
            <person name="Chaudhuri R."/>
            <person name="La Ragione R.M."/>
            <person name="Hildebrand F."/>
            <person name="Pallen M.J."/>
        </authorList>
    </citation>
    <scope>NUCLEOTIDE SEQUENCE [LARGE SCALE GENOMIC DNA]</scope>
    <source>
        <strain evidence="2 3">N37</strain>
    </source>
</reference>
<keyword evidence="1" id="KW-0472">Membrane</keyword>
<keyword evidence="1" id="KW-0812">Transmembrane</keyword>
<keyword evidence="3" id="KW-1185">Reference proteome</keyword>
<dbReference type="RefSeq" id="WP_191739166.1">
    <property type="nucleotide sequence ID" value="NZ_JACSQB010000034.1"/>
</dbReference>
<feature type="transmembrane region" description="Helical" evidence="1">
    <location>
        <begin position="39"/>
        <end position="58"/>
    </location>
</feature>
<evidence type="ECO:0000256" key="1">
    <source>
        <dbReference type="SAM" id="Phobius"/>
    </source>
</evidence>
<protein>
    <recommendedName>
        <fullName evidence="4">DUF4234 domain-containing protein</fullName>
    </recommendedName>
</protein>
<gene>
    <name evidence="2" type="ORF">H9637_03890</name>
</gene>
<evidence type="ECO:0000313" key="3">
    <source>
        <dbReference type="Proteomes" id="UP000627166"/>
    </source>
</evidence>
<comment type="caution">
    <text evidence="2">The sequence shown here is derived from an EMBL/GenBank/DDBJ whole genome shotgun (WGS) entry which is preliminary data.</text>
</comment>
<sequence length="140" mass="16130">MQPRIIYIAGIILAVINAYLALKKILIDSTLSEKGLKNVILILCITLSLYCSLIAIFYSNSWIEQLHLYNEGVKSRTLTTRELTEITNTIKSLKYYSLRSIIIGYLGLTSSYLLLKNIKKEITKNLNISKSRWQWDKLKD</sequence>